<dbReference type="EMBL" id="MN739068">
    <property type="protein sequence ID" value="QHS86967.1"/>
    <property type="molecule type" value="Genomic_DNA"/>
</dbReference>
<dbReference type="InterPro" id="IPR001841">
    <property type="entry name" value="Znf_RING"/>
</dbReference>
<sequence>MNRGSCELCNCIKFKNYSEVIRYKCRCGHGDVWHKCHSYKPTVIKVKNPIKNKIKKLINPIIKIFNSTKNNTISKECPICLDNIKNLVVLNCGHAFCAECSKYISVTCPMCRVYITNKIKVF</sequence>
<dbReference type="SUPFAM" id="SSF57850">
    <property type="entry name" value="RING/U-box"/>
    <property type="match status" value="1"/>
</dbReference>
<organism evidence="2">
    <name type="scientific">viral metagenome</name>
    <dbReference type="NCBI Taxonomy" id="1070528"/>
    <lineage>
        <taxon>unclassified sequences</taxon>
        <taxon>metagenomes</taxon>
        <taxon>organismal metagenomes</taxon>
    </lineage>
</organism>
<dbReference type="SMART" id="SM00184">
    <property type="entry name" value="RING"/>
    <property type="match status" value="1"/>
</dbReference>
<evidence type="ECO:0000259" key="1">
    <source>
        <dbReference type="PROSITE" id="PS50089"/>
    </source>
</evidence>
<feature type="domain" description="RING-type" evidence="1">
    <location>
        <begin position="77"/>
        <end position="112"/>
    </location>
</feature>
<protein>
    <recommendedName>
        <fullName evidence="1">RING-type domain-containing protein</fullName>
    </recommendedName>
</protein>
<evidence type="ECO:0000313" key="2">
    <source>
        <dbReference type="EMBL" id="QHS86967.1"/>
    </source>
</evidence>
<dbReference type="AlphaFoldDB" id="A0A6C0B422"/>
<accession>A0A6C0B422</accession>
<name>A0A6C0B422_9ZZZZ</name>
<dbReference type="Gene3D" id="3.30.40.10">
    <property type="entry name" value="Zinc/RING finger domain, C3HC4 (zinc finger)"/>
    <property type="match status" value="1"/>
</dbReference>
<dbReference type="PROSITE" id="PS50089">
    <property type="entry name" value="ZF_RING_2"/>
    <property type="match status" value="1"/>
</dbReference>
<reference evidence="2" key="1">
    <citation type="journal article" date="2020" name="Nature">
        <title>Giant virus diversity and host interactions through global metagenomics.</title>
        <authorList>
            <person name="Schulz F."/>
            <person name="Roux S."/>
            <person name="Paez-Espino D."/>
            <person name="Jungbluth S."/>
            <person name="Walsh D.A."/>
            <person name="Denef V.J."/>
            <person name="McMahon K.D."/>
            <person name="Konstantinidis K.T."/>
            <person name="Eloe-Fadrosh E.A."/>
            <person name="Kyrpides N.C."/>
            <person name="Woyke T."/>
        </authorList>
    </citation>
    <scope>NUCLEOTIDE SEQUENCE</scope>
    <source>
        <strain evidence="2">GVMAG-M-3300009422-16</strain>
    </source>
</reference>
<dbReference type="InterPro" id="IPR013083">
    <property type="entry name" value="Znf_RING/FYVE/PHD"/>
</dbReference>
<dbReference type="Pfam" id="PF13920">
    <property type="entry name" value="zf-C3HC4_3"/>
    <property type="match status" value="1"/>
</dbReference>
<proteinExistence type="predicted"/>